<evidence type="ECO:0000313" key="2">
    <source>
        <dbReference type="EMBL" id="CAI9299784.1"/>
    </source>
</evidence>
<dbReference type="AlphaFoldDB" id="A0AA36EKY1"/>
<proteinExistence type="predicted"/>
<protein>
    <submittedName>
        <fullName evidence="2">Uncharacterized protein</fullName>
    </submittedName>
</protein>
<evidence type="ECO:0000256" key="1">
    <source>
        <dbReference type="SAM" id="MobiDB-lite"/>
    </source>
</evidence>
<dbReference type="EMBL" id="OX465084">
    <property type="protein sequence ID" value="CAI9299784.1"/>
    <property type="molecule type" value="Genomic_DNA"/>
</dbReference>
<reference evidence="2" key="1">
    <citation type="submission" date="2023-04" db="EMBL/GenBank/DDBJ databases">
        <authorList>
            <person name="Vijverberg K."/>
            <person name="Xiong W."/>
            <person name="Schranz E."/>
        </authorList>
    </citation>
    <scope>NUCLEOTIDE SEQUENCE</scope>
</reference>
<dbReference type="Proteomes" id="UP001177003">
    <property type="component" value="Chromosome 8"/>
</dbReference>
<gene>
    <name evidence="2" type="ORF">LSALG_LOCUS38473</name>
</gene>
<keyword evidence="3" id="KW-1185">Reference proteome</keyword>
<feature type="region of interest" description="Disordered" evidence="1">
    <location>
        <begin position="1"/>
        <end position="32"/>
    </location>
</feature>
<name>A0AA36EKY1_LACSI</name>
<organism evidence="2 3">
    <name type="scientific">Lactuca saligna</name>
    <name type="common">Willowleaf lettuce</name>
    <dbReference type="NCBI Taxonomy" id="75948"/>
    <lineage>
        <taxon>Eukaryota</taxon>
        <taxon>Viridiplantae</taxon>
        <taxon>Streptophyta</taxon>
        <taxon>Embryophyta</taxon>
        <taxon>Tracheophyta</taxon>
        <taxon>Spermatophyta</taxon>
        <taxon>Magnoliopsida</taxon>
        <taxon>eudicotyledons</taxon>
        <taxon>Gunneridae</taxon>
        <taxon>Pentapetalae</taxon>
        <taxon>asterids</taxon>
        <taxon>campanulids</taxon>
        <taxon>Asterales</taxon>
        <taxon>Asteraceae</taxon>
        <taxon>Cichorioideae</taxon>
        <taxon>Cichorieae</taxon>
        <taxon>Lactucinae</taxon>
        <taxon>Lactuca</taxon>
    </lineage>
</organism>
<sequence>MKAPTNGGAGGGNIDVSSDEPSTLGEGSNYDIGSSNENIVDPFALLEMQYQIECVDAKFTLLTLRIAEIKEPMLLALKAGPSDVRGGEVAMTKWKPNSEFQLRDESTEGEEEEEEEFMQIIEVIPGDPIKDKSKGISFGLIIPIKSSRKFEDWPQDEINQAIEEIIRIHALKGPPNPLYIVSPYNLEGIIHEHHMVLFISYDLLTSDWNNSICRYLLIGDIMLSSLHCIRLTNRQLLFKLKESSCTPSMPLNSLPQKEVWSKQKIHKLVHVE</sequence>
<evidence type="ECO:0000313" key="3">
    <source>
        <dbReference type="Proteomes" id="UP001177003"/>
    </source>
</evidence>
<accession>A0AA36EKY1</accession>